<gene>
    <name evidence="1" type="ORF">AN640_02465</name>
</gene>
<protein>
    <submittedName>
        <fullName evidence="1">Uncharacterized protein</fullName>
    </submittedName>
</protein>
<organism evidence="1 2">
    <name type="scientific">Candidatus Epulonipiscium fishelsonii</name>
    <dbReference type="NCBI Taxonomy" id="77094"/>
    <lineage>
        <taxon>Bacteria</taxon>
        <taxon>Bacillati</taxon>
        <taxon>Bacillota</taxon>
        <taxon>Clostridia</taxon>
        <taxon>Lachnospirales</taxon>
        <taxon>Lachnospiraceae</taxon>
        <taxon>Candidatus Epulonipiscium</taxon>
    </lineage>
</organism>
<accession>A0ACC8X925</accession>
<proteinExistence type="predicted"/>
<dbReference type="Proteomes" id="UP000188637">
    <property type="component" value="Unassembled WGS sequence"/>
</dbReference>
<comment type="caution">
    <text evidence="1">The sequence shown here is derived from an EMBL/GenBank/DDBJ whole genome shotgun (WGS) entry which is preliminary data.</text>
</comment>
<dbReference type="EMBL" id="LJHD01000290">
    <property type="protein sequence ID" value="ONI38512.1"/>
    <property type="molecule type" value="Genomic_DNA"/>
</dbReference>
<name>A0ACC8X925_9FIRM</name>
<reference evidence="1" key="1">
    <citation type="submission" date="2016-08" db="EMBL/GenBank/DDBJ databases">
        <authorList>
            <person name="Ngugi D.K."/>
            <person name="Miyake S."/>
            <person name="Stingl U."/>
        </authorList>
    </citation>
    <scope>NUCLEOTIDE SEQUENCE</scope>
    <source>
        <strain evidence="1">SCG-D08WGA-EpuloA1</strain>
    </source>
</reference>
<evidence type="ECO:0000313" key="2">
    <source>
        <dbReference type="Proteomes" id="UP000188637"/>
    </source>
</evidence>
<sequence length="615" mass="71522">MDDELNEDLNNETKGEENKEHTGQKEGSDKLPRKTKKAKKKEAKRLHREIRKKAKEDKKKNKKPMPLIGKLILYFSAMLFGIAVGMFYWKIRPSTTEVDPLTYFPEFKENQINMTYEDTRIDLDVPAIVKNGEIYVSTEFAKKYVDDAIYYDKDEKIVTITNPIEIIRMEEDTSTYLLLQNDRAYISASYIENHYPFELNLGKDGRLILAYNLEVPKQLAKVRTKNAVLRTHPNSKKPIIETVHSGDILEVYQDGEKAGTNGYVRVRNQNGIIGYIWEPCISLMGETEVRERVAYEIGPNVLDDKVKLVWDQVSSKYVNWNSYKYSYLEGANVISPTWFDFANSEGTLNDRGTKEYVDEAHKRGLEVWALLSNNFAVPEYTKEILSSTSKRQYVIDQIIEYADSYGFDGINIDIENIKAEFSEEWVQFMRELYPEMRKEGLIVSVDIYIPSNWSYFYEREKIGEVVDYFMVMAYDQHWSGSEEAGPVAAIPWVIAGLEKNLKEVPNDKLVLGIPFFNRIWAETDDGLETKAESMYEVEDRIKNNENVVIVYDPKTNLNYVEYEDNNKLYKIWLEDINAINKRIEIVNKYDLAGYAAWRLGLETPEIWDALSKIEE</sequence>
<keyword evidence="2" id="KW-1185">Reference proteome</keyword>
<evidence type="ECO:0000313" key="1">
    <source>
        <dbReference type="EMBL" id="ONI38512.1"/>
    </source>
</evidence>